<dbReference type="InterPro" id="IPR011049">
    <property type="entry name" value="Serralysin-like_metalloprot_C"/>
</dbReference>
<protein>
    <recommendedName>
        <fullName evidence="5">PEGA domain-containing protein</fullName>
    </recommendedName>
</protein>
<dbReference type="eggNOG" id="COG0457">
    <property type="taxonomic scope" value="Bacteria"/>
</dbReference>
<reference evidence="3 4" key="1">
    <citation type="journal article" date="2013" name="Sci. Rep.">
        <title>Extraordinary expansion of a Sorangium cellulosum genome from an alkaline milieu.</title>
        <authorList>
            <person name="Han K."/>
            <person name="Li Z.F."/>
            <person name="Peng R."/>
            <person name="Zhu L.P."/>
            <person name="Zhou T."/>
            <person name="Wang L.G."/>
            <person name="Li S.G."/>
            <person name="Zhang X.B."/>
            <person name="Hu W."/>
            <person name="Wu Z.H."/>
            <person name="Qin N."/>
            <person name="Li Y.Z."/>
        </authorList>
    </citation>
    <scope>NUCLEOTIDE SEQUENCE [LARGE SCALE GENOMIC DNA]</scope>
    <source>
        <strain evidence="3 4">So0157-2</strain>
    </source>
</reference>
<evidence type="ECO:0000313" key="3">
    <source>
        <dbReference type="EMBL" id="AGP37651.1"/>
    </source>
</evidence>
<feature type="compositionally biased region" description="Basic and acidic residues" evidence="1">
    <location>
        <begin position="23"/>
        <end position="157"/>
    </location>
</feature>
<accession>S4XZ90</accession>
<feature type="region of interest" description="Disordered" evidence="1">
    <location>
        <begin position="23"/>
        <end position="184"/>
    </location>
</feature>
<proteinExistence type="predicted"/>
<dbReference type="KEGG" id="scu:SCE1572_26155"/>
<evidence type="ECO:0000256" key="1">
    <source>
        <dbReference type="SAM" id="MobiDB-lite"/>
    </source>
</evidence>
<feature type="compositionally biased region" description="Low complexity" evidence="1">
    <location>
        <begin position="158"/>
        <end position="170"/>
    </location>
</feature>
<dbReference type="eggNOG" id="COG1187">
    <property type="taxonomic scope" value="Bacteria"/>
</dbReference>
<organism evidence="3 4">
    <name type="scientific">Sorangium cellulosum So0157-2</name>
    <dbReference type="NCBI Taxonomy" id="1254432"/>
    <lineage>
        <taxon>Bacteria</taxon>
        <taxon>Pseudomonadati</taxon>
        <taxon>Myxococcota</taxon>
        <taxon>Polyangia</taxon>
        <taxon>Polyangiales</taxon>
        <taxon>Polyangiaceae</taxon>
        <taxon>Sorangium</taxon>
    </lineage>
</organism>
<dbReference type="Proteomes" id="UP000014803">
    <property type="component" value="Chromosome"/>
</dbReference>
<dbReference type="EMBL" id="CP003969">
    <property type="protein sequence ID" value="AGP37651.1"/>
    <property type="molecule type" value="Genomic_DNA"/>
</dbReference>
<dbReference type="InterPro" id="IPR011990">
    <property type="entry name" value="TPR-like_helical_dom_sf"/>
</dbReference>
<name>S4XZ90_SORCE</name>
<dbReference type="AlphaFoldDB" id="S4XZ90"/>
<dbReference type="Gene3D" id="1.25.40.10">
    <property type="entry name" value="Tetratricopeptide repeat domain"/>
    <property type="match status" value="1"/>
</dbReference>
<feature type="compositionally biased region" description="Basic and acidic residues" evidence="1">
    <location>
        <begin position="171"/>
        <end position="182"/>
    </location>
</feature>
<feature type="transmembrane region" description="Helical" evidence="2">
    <location>
        <begin position="473"/>
        <end position="491"/>
    </location>
</feature>
<dbReference type="HOGENOM" id="CLU_520636_0_0_7"/>
<keyword evidence="2" id="KW-1133">Transmembrane helix</keyword>
<evidence type="ECO:0000256" key="2">
    <source>
        <dbReference type="SAM" id="Phobius"/>
    </source>
</evidence>
<dbReference type="SUPFAM" id="SSF101967">
    <property type="entry name" value="Adhesin YadA, collagen-binding domain"/>
    <property type="match status" value="1"/>
</dbReference>
<dbReference type="STRING" id="1254432.SCE1572_26155"/>
<dbReference type="RefSeq" id="WP_020737149.1">
    <property type="nucleotide sequence ID" value="NC_021658.1"/>
</dbReference>
<feature type="region of interest" description="Disordered" evidence="1">
    <location>
        <begin position="383"/>
        <end position="408"/>
    </location>
</feature>
<dbReference type="PATRIC" id="fig|1254432.3.peg.5922"/>
<evidence type="ECO:0008006" key="5">
    <source>
        <dbReference type="Google" id="ProtNLM"/>
    </source>
</evidence>
<keyword evidence="2" id="KW-0812">Transmembrane</keyword>
<keyword evidence="2" id="KW-0472">Membrane</keyword>
<evidence type="ECO:0000313" key="4">
    <source>
        <dbReference type="Proteomes" id="UP000014803"/>
    </source>
</evidence>
<sequence>MRSFRARHAGAWLALIVGIEESGERRAARGERRAARGERRAARGERRAARGERRAARGERRAARGERRAARGERRAARGERRAARGERRAARGERRAARGERRAARGERRAARGERRAARGERRAARGERRTPEPCAERGPRGQRCDRRATEGDRVGRAAQAGPRAPAAGADKRGRNAEEPPLRSFRARHAGAWLALLSGMSLTSPLRAQPTAADKALAEGLFQDGKKLMDEGKLTEACPKLAESQRVDPTVGTLLNLAVCHEKEGKTASAWAEFKEASALAATAGQQDRSQFAAKRAAELEARLTRLVLEVAQAAPGMSITLNGQQLSAAAATGSGIPVDPGTATIEAKAPGKQPWSQQVTLEPGPSAPRVVIPPLADAAVQRPAQAAPPAPAPAVRPGPAQPEASGSPVRTLGFVAGGVGLAGLGVGAVFGIMAIQKAGDVEVGCSGNFGCSRADVEANESARTTAMVSNIAAGAGLLCLGAGVAMVLLSRSPEAPAAGERVWLSPTVASDGGRMTLGGRW</sequence>
<gene>
    <name evidence="3" type="ORF">SCE1572_26155</name>
</gene>
<feature type="compositionally biased region" description="Pro residues" evidence="1">
    <location>
        <begin position="388"/>
        <end position="402"/>
    </location>
</feature>